<dbReference type="AlphaFoldDB" id="A0A8S4SDH1"/>
<gene>
    <name evidence="1" type="primary">jg8960</name>
    <name evidence="1" type="ORF">PAEG_LOCUS23227</name>
</gene>
<reference evidence="1" key="1">
    <citation type="submission" date="2022-03" db="EMBL/GenBank/DDBJ databases">
        <authorList>
            <person name="Lindestad O."/>
        </authorList>
    </citation>
    <scope>NUCLEOTIDE SEQUENCE</scope>
</reference>
<proteinExistence type="predicted"/>
<comment type="caution">
    <text evidence="1">The sequence shown here is derived from an EMBL/GenBank/DDBJ whole genome shotgun (WGS) entry which is preliminary data.</text>
</comment>
<dbReference type="Proteomes" id="UP000838756">
    <property type="component" value="Unassembled WGS sequence"/>
</dbReference>
<keyword evidence="2" id="KW-1185">Reference proteome</keyword>
<name>A0A8S4SDH1_9NEOP</name>
<evidence type="ECO:0000313" key="1">
    <source>
        <dbReference type="EMBL" id="CAH2257802.1"/>
    </source>
</evidence>
<sequence length="108" mass="11822">MQTRMLRILKVKGHPEHNTWLESASTLSAPCGLCNQDADCGNGTHGHGLRNLLSESLPTAPVGRQLTNQKVGHQVLSRKVLPIDRAEHARNTSCDVSPCINQRKSYAV</sequence>
<evidence type="ECO:0000313" key="2">
    <source>
        <dbReference type="Proteomes" id="UP000838756"/>
    </source>
</evidence>
<dbReference type="EMBL" id="CAKXAJ010026130">
    <property type="protein sequence ID" value="CAH2257802.1"/>
    <property type="molecule type" value="Genomic_DNA"/>
</dbReference>
<accession>A0A8S4SDH1</accession>
<organism evidence="1 2">
    <name type="scientific">Pararge aegeria aegeria</name>
    <dbReference type="NCBI Taxonomy" id="348720"/>
    <lineage>
        <taxon>Eukaryota</taxon>
        <taxon>Metazoa</taxon>
        <taxon>Ecdysozoa</taxon>
        <taxon>Arthropoda</taxon>
        <taxon>Hexapoda</taxon>
        <taxon>Insecta</taxon>
        <taxon>Pterygota</taxon>
        <taxon>Neoptera</taxon>
        <taxon>Endopterygota</taxon>
        <taxon>Lepidoptera</taxon>
        <taxon>Glossata</taxon>
        <taxon>Ditrysia</taxon>
        <taxon>Papilionoidea</taxon>
        <taxon>Nymphalidae</taxon>
        <taxon>Satyrinae</taxon>
        <taxon>Satyrini</taxon>
        <taxon>Parargina</taxon>
        <taxon>Pararge</taxon>
    </lineage>
</organism>
<protein>
    <submittedName>
        <fullName evidence="1">Jg8960 protein</fullName>
    </submittedName>
</protein>